<keyword evidence="1" id="KW-0472">Membrane</keyword>
<organism evidence="2 3">
    <name type="scientific">Spartinivicinus poritis</name>
    <dbReference type="NCBI Taxonomy" id="2994640"/>
    <lineage>
        <taxon>Bacteria</taxon>
        <taxon>Pseudomonadati</taxon>
        <taxon>Pseudomonadota</taxon>
        <taxon>Gammaproteobacteria</taxon>
        <taxon>Oceanospirillales</taxon>
        <taxon>Zooshikellaceae</taxon>
        <taxon>Spartinivicinus</taxon>
    </lineage>
</organism>
<keyword evidence="3" id="KW-1185">Reference proteome</keyword>
<keyword evidence="1" id="KW-1133">Transmembrane helix</keyword>
<dbReference type="EMBL" id="JAPMOU010000040">
    <property type="protein sequence ID" value="MDE1464673.1"/>
    <property type="molecule type" value="Genomic_DNA"/>
</dbReference>
<comment type="caution">
    <text evidence="2">The sequence shown here is derived from an EMBL/GenBank/DDBJ whole genome shotgun (WGS) entry which is preliminary data.</text>
</comment>
<name>A0ABT5UE75_9GAMM</name>
<dbReference type="Proteomes" id="UP001528823">
    <property type="component" value="Unassembled WGS sequence"/>
</dbReference>
<sequence length="174" mass="19970">MKKRLKYLTSVVLILSGVMMTVISAVMNNYLVTENNDNIKSLHDQAEAIEQTIMQLWQDYQLFELKKDTATLLVAQETSQKYLINFISDVLNTINVAIPSNMQNNSEQLYTLFLNSIAQYKQHTTDQINTIYGEKLDLLAQARGLEQKNNDLSNIALFFQIMGLILVLSKHFFD</sequence>
<accession>A0ABT5UE75</accession>
<dbReference type="RefSeq" id="WP_274690999.1">
    <property type="nucleotide sequence ID" value="NZ_JAPMOU010000040.1"/>
</dbReference>
<keyword evidence="1" id="KW-0812">Transmembrane</keyword>
<protein>
    <submittedName>
        <fullName evidence="2">Uncharacterized protein</fullName>
    </submittedName>
</protein>
<reference evidence="2 3" key="1">
    <citation type="submission" date="2022-11" db="EMBL/GenBank/DDBJ databases">
        <title>Spartinivicinus poritis sp. nov., isolated from scleractinian coral Porites lutea.</title>
        <authorList>
            <person name="Zhang G."/>
            <person name="Cai L."/>
            <person name="Wei Q."/>
        </authorList>
    </citation>
    <scope>NUCLEOTIDE SEQUENCE [LARGE SCALE GENOMIC DNA]</scope>
    <source>
        <strain evidence="2 3">A2-2</strain>
    </source>
</reference>
<feature type="transmembrane region" description="Helical" evidence="1">
    <location>
        <begin position="155"/>
        <end position="173"/>
    </location>
</feature>
<gene>
    <name evidence="2" type="ORF">ORQ98_22165</name>
</gene>
<evidence type="ECO:0000256" key="1">
    <source>
        <dbReference type="SAM" id="Phobius"/>
    </source>
</evidence>
<proteinExistence type="predicted"/>
<evidence type="ECO:0000313" key="2">
    <source>
        <dbReference type="EMBL" id="MDE1464673.1"/>
    </source>
</evidence>
<evidence type="ECO:0000313" key="3">
    <source>
        <dbReference type="Proteomes" id="UP001528823"/>
    </source>
</evidence>
<feature type="transmembrane region" description="Helical" evidence="1">
    <location>
        <begin position="7"/>
        <end position="27"/>
    </location>
</feature>